<organism evidence="6 7">
    <name type="scientific">Fervidibacillus albus</name>
    <dbReference type="NCBI Taxonomy" id="2980026"/>
    <lineage>
        <taxon>Bacteria</taxon>
        <taxon>Bacillati</taxon>
        <taxon>Bacillota</taxon>
        <taxon>Bacilli</taxon>
        <taxon>Bacillales</taxon>
        <taxon>Bacillaceae</taxon>
        <taxon>Fervidibacillus</taxon>
    </lineage>
</organism>
<protein>
    <recommendedName>
        <fullName evidence="2">CRISPR system Cms protein Csm4</fullName>
    </recommendedName>
</protein>
<keyword evidence="4" id="KW-0051">Antiviral defense</keyword>
<dbReference type="RefSeq" id="WP_275417626.1">
    <property type="nucleotide sequence ID" value="NZ_CP106878.1"/>
</dbReference>
<dbReference type="NCBIfam" id="TIGR01903">
    <property type="entry name" value="cas5_csm4"/>
    <property type="match status" value="1"/>
</dbReference>
<evidence type="ECO:0000256" key="1">
    <source>
        <dbReference type="ARBA" id="ARBA00005772"/>
    </source>
</evidence>
<dbReference type="Proteomes" id="UP001164718">
    <property type="component" value="Chromosome"/>
</dbReference>
<dbReference type="KEGG" id="faf:OE104_00225"/>
<sequence length="352" mass="40576">MIRVKLLIPNRGKFHFGDTSGGLKRIFSSDQLVSTLANNLGIMYGESTIYEFFEDVKEGKTKFSSLFYGFDFVRKTENESVQTIYLLPRPKIDIFPETREYVFFHKKLKKIQFVSERLYSKLSKSWKEEENGSILNLEDICIFNQTMAALKEELVNLSINEDELEKLSMFHKNISPGVEINRKNSRSNNYFSREELEIVFGETKEYYVKPFMYFLVEGSLTERVQAAIHFLVDEGIGGKRSSGKGFFQGIKIEKIPQPDFTGKMHMNLSILFPKKEEVRYLNAYELEQRNGYIYSFGGKRVRKKSTMVISEGSILLKPVEGSLIDVRPEQFLHATYLYGKPIFIGFGGESGG</sequence>
<gene>
    <name evidence="6" type="primary">csm4</name>
    <name evidence="6" type="ORF">OE104_00225</name>
</gene>
<accession>A0A9E8LUI2</accession>
<feature type="domain" description="Csm4 C-terminal" evidence="5">
    <location>
        <begin position="262"/>
        <end position="345"/>
    </location>
</feature>
<dbReference type="GO" id="GO:0051607">
    <property type="term" value="P:defense response to virus"/>
    <property type="evidence" value="ECO:0007669"/>
    <property type="project" value="UniProtKB-KW"/>
</dbReference>
<evidence type="ECO:0000256" key="2">
    <source>
        <dbReference type="ARBA" id="ARBA00016109"/>
    </source>
</evidence>
<comment type="similarity">
    <text evidence="1">Belongs to the CRISPR-associated Csm4 family.</text>
</comment>
<dbReference type="EMBL" id="CP106878">
    <property type="protein sequence ID" value="WAA09844.1"/>
    <property type="molecule type" value="Genomic_DNA"/>
</dbReference>
<name>A0A9E8LUI2_9BACI</name>
<evidence type="ECO:0000313" key="6">
    <source>
        <dbReference type="EMBL" id="WAA09844.1"/>
    </source>
</evidence>
<keyword evidence="7" id="KW-1185">Reference proteome</keyword>
<dbReference type="InterPro" id="IPR040932">
    <property type="entry name" value="Csm4_C"/>
</dbReference>
<dbReference type="Pfam" id="PF17953">
    <property type="entry name" value="Csm4_C"/>
    <property type="match status" value="1"/>
</dbReference>
<reference evidence="6" key="1">
    <citation type="submission" date="2022-09" db="EMBL/GenBank/DDBJ databases">
        <title>Complete Genomes of Fervidibacillus albus and Fervidibacillus halotolerans isolated from tidal flat sediments.</title>
        <authorList>
            <person name="Kwon K.K."/>
            <person name="Yang S.-H."/>
            <person name="Park M.J."/>
            <person name="Oh H.-M."/>
        </authorList>
    </citation>
    <scope>NUCLEOTIDE SEQUENCE</scope>
    <source>
        <strain evidence="6">MEBiC13591</strain>
    </source>
</reference>
<keyword evidence="3" id="KW-0694">RNA-binding</keyword>
<evidence type="ECO:0000256" key="4">
    <source>
        <dbReference type="ARBA" id="ARBA00023118"/>
    </source>
</evidence>
<evidence type="ECO:0000313" key="7">
    <source>
        <dbReference type="Proteomes" id="UP001164718"/>
    </source>
</evidence>
<evidence type="ECO:0000259" key="5">
    <source>
        <dbReference type="Pfam" id="PF17953"/>
    </source>
</evidence>
<dbReference type="AlphaFoldDB" id="A0A9E8LUI2"/>
<proteinExistence type="inferred from homology"/>
<evidence type="ECO:0000256" key="3">
    <source>
        <dbReference type="ARBA" id="ARBA00022884"/>
    </source>
</evidence>
<dbReference type="GO" id="GO:0003723">
    <property type="term" value="F:RNA binding"/>
    <property type="evidence" value="ECO:0007669"/>
    <property type="project" value="UniProtKB-KW"/>
</dbReference>
<dbReference type="InterPro" id="IPR005510">
    <property type="entry name" value="Csm4"/>
</dbReference>